<dbReference type="InterPro" id="IPR013216">
    <property type="entry name" value="Methyltransf_11"/>
</dbReference>
<protein>
    <submittedName>
        <fullName evidence="2">ArsR family transcriptional regulator</fullName>
    </submittedName>
</protein>
<dbReference type="SUPFAM" id="SSF53335">
    <property type="entry name" value="S-adenosyl-L-methionine-dependent methyltransferases"/>
    <property type="match status" value="1"/>
</dbReference>
<accession>A0ABN6QK99</accession>
<evidence type="ECO:0000313" key="2">
    <source>
        <dbReference type="EMBL" id="BDL43653.1"/>
    </source>
</evidence>
<keyword evidence="3" id="KW-1185">Reference proteome</keyword>
<dbReference type="Pfam" id="PF08241">
    <property type="entry name" value="Methyltransf_11"/>
    <property type="match status" value="1"/>
</dbReference>
<dbReference type="PRINTS" id="PR00778">
    <property type="entry name" value="HTHARSR"/>
</dbReference>
<dbReference type="RefSeq" id="WP_215434188.1">
    <property type="nucleotide sequence ID" value="NZ_AP025943.1"/>
</dbReference>
<dbReference type="Gene3D" id="1.10.10.10">
    <property type="entry name" value="Winged helix-like DNA-binding domain superfamily/Winged helix DNA-binding domain"/>
    <property type="match status" value="1"/>
</dbReference>
<dbReference type="SMART" id="SM00418">
    <property type="entry name" value="HTH_ARSR"/>
    <property type="match status" value="1"/>
</dbReference>
<dbReference type="SUPFAM" id="SSF46785">
    <property type="entry name" value="Winged helix' DNA-binding domain"/>
    <property type="match status" value="1"/>
</dbReference>
<dbReference type="Pfam" id="PF01022">
    <property type="entry name" value="HTH_5"/>
    <property type="match status" value="1"/>
</dbReference>
<organism evidence="2 3">
    <name type="scientific">Akkermansia biwaensis</name>
    <dbReference type="NCBI Taxonomy" id="2946555"/>
    <lineage>
        <taxon>Bacteria</taxon>
        <taxon>Pseudomonadati</taxon>
        <taxon>Verrucomicrobiota</taxon>
        <taxon>Verrucomicrobiia</taxon>
        <taxon>Verrucomicrobiales</taxon>
        <taxon>Akkermansiaceae</taxon>
        <taxon>Akkermansia</taxon>
    </lineage>
</organism>
<evidence type="ECO:0000259" key="1">
    <source>
        <dbReference type="PROSITE" id="PS50987"/>
    </source>
</evidence>
<dbReference type="NCBIfam" id="NF033788">
    <property type="entry name" value="HTH_metalloreg"/>
    <property type="match status" value="1"/>
</dbReference>
<dbReference type="EMBL" id="AP025943">
    <property type="protein sequence ID" value="BDL43653.1"/>
    <property type="molecule type" value="Genomic_DNA"/>
</dbReference>
<name>A0ABN6QK99_9BACT</name>
<reference evidence="2" key="1">
    <citation type="submission" date="2022-06" db="EMBL/GenBank/DDBJ databases">
        <title>Akkermansia biwalacus sp. nov., an anaerobic mucin-degrading bacterium isolated from human intestine.</title>
        <authorList>
            <person name="Kobayashi Y."/>
            <person name="Inoue S."/>
            <person name="Kawahara T."/>
            <person name="Kohda N."/>
        </authorList>
    </citation>
    <scope>NUCLEOTIDE SEQUENCE</scope>
    <source>
        <strain evidence="2">WON2089</strain>
    </source>
</reference>
<evidence type="ECO:0000313" key="3">
    <source>
        <dbReference type="Proteomes" id="UP001062263"/>
    </source>
</evidence>
<dbReference type="InterPro" id="IPR036388">
    <property type="entry name" value="WH-like_DNA-bd_sf"/>
</dbReference>
<feature type="domain" description="HTH arsR-type" evidence="1">
    <location>
        <begin position="1"/>
        <end position="91"/>
    </location>
</feature>
<dbReference type="InterPro" id="IPR011991">
    <property type="entry name" value="ArsR-like_HTH"/>
</dbReference>
<dbReference type="CDD" id="cd00090">
    <property type="entry name" value="HTH_ARSR"/>
    <property type="match status" value="1"/>
</dbReference>
<sequence length="311" mass="34236">MKSILKTLKLLTDPTRLRIINVLDEESLSVAELQEILGMGQSRISTQLAQLRQEGLVEDTRSGKNVFYTLSLADDLHNVALKACGELPEAEADKKALQVILDKRRNRTQAYFDEVVCRLGKNYAPGRSWKALAGALLRILNYDVVADLGAGEGFVSQLISPSAKRVIAVDNSPSMVELGQELARKHGLDNLEYRLGDIESPPIEPGTVDLALLSQALHHAHKPAKALEAAWNILKPGGCLVVLDLLQHGQEEARELYADRWLGFTPATLESMLKEAGFGNIHTDIVDREPEPPHFQTLMAAAWKGENGNRP</sequence>
<gene>
    <name evidence="2" type="ORF">Abiwalacus_12270</name>
</gene>
<dbReference type="InterPro" id="IPR029063">
    <property type="entry name" value="SAM-dependent_MTases_sf"/>
</dbReference>
<dbReference type="InterPro" id="IPR001845">
    <property type="entry name" value="HTH_ArsR_DNA-bd_dom"/>
</dbReference>
<dbReference type="PANTHER" id="PTHR43861">
    <property type="entry name" value="TRANS-ACONITATE 2-METHYLTRANSFERASE-RELATED"/>
    <property type="match status" value="1"/>
</dbReference>
<dbReference type="Proteomes" id="UP001062263">
    <property type="component" value="Chromosome"/>
</dbReference>
<dbReference type="InterPro" id="IPR036390">
    <property type="entry name" value="WH_DNA-bd_sf"/>
</dbReference>
<dbReference type="CDD" id="cd02440">
    <property type="entry name" value="AdoMet_MTases"/>
    <property type="match status" value="1"/>
</dbReference>
<proteinExistence type="predicted"/>
<dbReference type="Gene3D" id="3.40.50.150">
    <property type="entry name" value="Vaccinia Virus protein VP39"/>
    <property type="match status" value="1"/>
</dbReference>
<dbReference type="PROSITE" id="PS50987">
    <property type="entry name" value="HTH_ARSR_2"/>
    <property type="match status" value="1"/>
</dbReference>